<evidence type="ECO:0000256" key="2">
    <source>
        <dbReference type="ARBA" id="ARBA00022827"/>
    </source>
</evidence>
<sequence>MGLLHAAGKYPRVLIDGPYGTPAQDYKQYDIVLLVGLGIGATPMISIIKDIVNNMKQLYGDLESGAGGDASVHPSFRTRRAYFYWVTREQGSFKWFRGVMDEVAETDKKGVIELHNYCTTRSAFIAMLQSLSNSMHGVVSVSRVRTHFGKPNWRDVYERISLNHRDQRVGVFYCGVSGLTKELRELAQDFSRKTST</sequence>
<evidence type="ECO:0000313" key="6">
    <source>
        <dbReference type="EMBL" id="TVU24361.1"/>
    </source>
</evidence>
<dbReference type="Proteomes" id="UP000324897">
    <property type="component" value="Chromosome 2"/>
</dbReference>
<feature type="non-terminal residue" evidence="6">
    <location>
        <position position="196"/>
    </location>
</feature>
<keyword evidence="1" id="KW-0285">Flavoprotein</keyword>
<reference evidence="6 7" key="1">
    <citation type="journal article" date="2019" name="Sci. Rep.">
        <title>A high-quality genome of Eragrostis curvula grass provides insights into Poaceae evolution and supports new strategies to enhance forage quality.</title>
        <authorList>
            <person name="Carballo J."/>
            <person name="Santos B.A.C.M."/>
            <person name="Zappacosta D."/>
            <person name="Garbus I."/>
            <person name="Selva J.P."/>
            <person name="Gallo C.A."/>
            <person name="Diaz A."/>
            <person name="Albertini E."/>
            <person name="Caccamo M."/>
            <person name="Echenique V."/>
        </authorList>
    </citation>
    <scope>NUCLEOTIDE SEQUENCE [LARGE SCALE GENOMIC DNA]</scope>
    <source>
        <strain evidence="7">cv. Victoria</strain>
        <tissue evidence="6">Leaf</tissue>
    </source>
</reference>
<dbReference type="OrthoDB" id="670445at2759"/>
<evidence type="ECO:0000313" key="7">
    <source>
        <dbReference type="Proteomes" id="UP000324897"/>
    </source>
</evidence>
<dbReference type="InterPro" id="IPR000778">
    <property type="entry name" value="Cyt_b245_heavy_chain"/>
</dbReference>
<keyword evidence="4" id="KW-0472">Membrane</keyword>
<evidence type="ECO:0000259" key="5">
    <source>
        <dbReference type="Pfam" id="PF08030"/>
    </source>
</evidence>
<dbReference type="PRINTS" id="PR00466">
    <property type="entry name" value="GP91PHOX"/>
</dbReference>
<dbReference type="PANTHER" id="PTHR11972">
    <property type="entry name" value="NADPH OXIDASE"/>
    <property type="match status" value="1"/>
</dbReference>
<dbReference type="SUPFAM" id="SSF52343">
    <property type="entry name" value="Ferredoxin reductase-like, C-terminal NADP-linked domain"/>
    <property type="match status" value="1"/>
</dbReference>
<accession>A0A5J9UM59</accession>
<dbReference type="AlphaFoldDB" id="A0A5J9UM59"/>
<evidence type="ECO:0000256" key="4">
    <source>
        <dbReference type="SAM" id="Phobius"/>
    </source>
</evidence>
<keyword evidence="7" id="KW-1185">Reference proteome</keyword>
<dbReference type="GO" id="GO:0005886">
    <property type="term" value="C:plasma membrane"/>
    <property type="evidence" value="ECO:0007669"/>
    <property type="project" value="TreeGrafter"/>
</dbReference>
<proteinExistence type="predicted"/>
<comment type="caution">
    <text evidence="6">The sequence shown here is derived from an EMBL/GenBank/DDBJ whole genome shotgun (WGS) entry which is preliminary data.</text>
</comment>
<keyword evidence="4" id="KW-0812">Transmembrane</keyword>
<evidence type="ECO:0000256" key="1">
    <source>
        <dbReference type="ARBA" id="ARBA00022630"/>
    </source>
</evidence>
<keyword evidence="3" id="KW-0560">Oxidoreductase</keyword>
<feature type="transmembrane region" description="Helical" evidence="4">
    <location>
        <begin position="31"/>
        <end position="48"/>
    </location>
</feature>
<name>A0A5J9UM59_9POAL</name>
<dbReference type="Gramene" id="TVU24361">
    <property type="protein sequence ID" value="TVU24361"/>
    <property type="gene ID" value="EJB05_26793"/>
</dbReference>
<dbReference type="Gene3D" id="3.40.50.80">
    <property type="entry name" value="Nucleotide-binding domain of ferredoxin-NADP reductase (FNR) module"/>
    <property type="match status" value="1"/>
</dbReference>
<dbReference type="PANTHER" id="PTHR11972:SF197">
    <property type="entry name" value="RESPIRATORY BURST OXIDASE HOMOLOG PROTEIN D"/>
    <property type="match status" value="1"/>
</dbReference>
<dbReference type="GO" id="GO:0016174">
    <property type="term" value="F:NAD(P)H oxidase H2O2-forming activity"/>
    <property type="evidence" value="ECO:0007669"/>
    <property type="project" value="TreeGrafter"/>
</dbReference>
<gene>
    <name evidence="6" type="ORF">EJB05_26793</name>
</gene>
<organism evidence="6 7">
    <name type="scientific">Eragrostis curvula</name>
    <name type="common">weeping love grass</name>
    <dbReference type="NCBI Taxonomy" id="38414"/>
    <lineage>
        <taxon>Eukaryota</taxon>
        <taxon>Viridiplantae</taxon>
        <taxon>Streptophyta</taxon>
        <taxon>Embryophyta</taxon>
        <taxon>Tracheophyta</taxon>
        <taxon>Spermatophyta</taxon>
        <taxon>Magnoliopsida</taxon>
        <taxon>Liliopsida</taxon>
        <taxon>Poales</taxon>
        <taxon>Poaceae</taxon>
        <taxon>PACMAD clade</taxon>
        <taxon>Chloridoideae</taxon>
        <taxon>Eragrostideae</taxon>
        <taxon>Eragrostidinae</taxon>
        <taxon>Eragrostis</taxon>
    </lineage>
</organism>
<protein>
    <recommendedName>
        <fullName evidence="5">Ferric reductase NAD binding domain-containing protein</fullName>
    </recommendedName>
</protein>
<dbReference type="InterPro" id="IPR013121">
    <property type="entry name" value="Fe_red_NAD-bd_6"/>
</dbReference>
<keyword evidence="2" id="KW-0274">FAD</keyword>
<dbReference type="InterPro" id="IPR050369">
    <property type="entry name" value="RBOH/FRE"/>
</dbReference>
<feature type="non-terminal residue" evidence="6">
    <location>
        <position position="1"/>
    </location>
</feature>
<dbReference type="InterPro" id="IPR039261">
    <property type="entry name" value="FNR_nucleotide-bd"/>
</dbReference>
<evidence type="ECO:0000256" key="3">
    <source>
        <dbReference type="ARBA" id="ARBA00023002"/>
    </source>
</evidence>
<keyword evidence="4" id="KW-1133">Transmembrane helix</keyword>
<dbReference type="Pfam" id="PF08030">
    <property type="entry name" value="NAD_binding_6"/>
    <property type="match status" value="1"/>
</dbReference>
<dbReference type="CDD" id="cd06186">
    <property type="entry name" value="NOX_Duox_like_FAD_NADP"/>
    <property type="match status" value="1"/>
</dbReference>
<feature type="domain" description="Ferric reductase NAD binding" evidence="5">
    <location>
        <begin position="29"/>
        <end position="187"/>
    </location>
</feature>
<dbReference type="EMBL" id="RWGY01000013">
    <property type="protein sequence ID" value="TVU24361.1"/>
    <property type="molecule type" value="Genomic_DNA"/>
</dbReference>